<feature type="chain" id="PRO_5007748378" description="Carboxylic ester hydrolase" evidence="3">
    <location>
        <begin position="18"/>
        <end position="566"/>
    </location>
</feature>
<dbReference type="AlphaFoldDB" id="A0A165FSB2"/>
<comment type="similarity">
    <text evidence="1 3">Belongs to the type-B carboxylesterase/lipase family.</text>
</comment>
<dbReference type="EC" id="3.1.1.-" evidence="3"/>
<evidence type="ECO:0000313" key="5">
    <source>
        <dbReference type="EMBL" id="KZF21315.1"/>
    </source>
</evidence>
<accession>A0A165FSB2</accession>
<dbReference type="RefSeq" id="XP_018186870.1">
    <property type="nucleotide sequence ID" value="XM_018334408.1"/>
</dbReference>
<dbReference type="InterPro" id="IPR029058">
    <property type="entry name" value="AB_hydrolase_fold"/>
</dbReference>
<proteinExistence type="inferred from homology"/>
<dbReference type="PROSITE" id="PS00122">
    <property type="entry name" value="CARBOXYLESTERASE_B_1"/>
    <property type="match status" value="1"/>
</dbReference>
<dbReference type="GO" id="GO:0052689">
    <property type="term" value="F:carboxylic ester hydrolase activity"/>
    <property type="evidence" value="ECO:0007669"/>
    <property type="project" value="TreeGrafter"/>
</dbReference>
<dbReference type="STRING" id="1328760.A0A165FSB2"/>
<dbReference type="InterPro" id="IPR019826">
    <property type="entry name" value="Carboxylesterase_B_AS"/>
</dbReference>
<dbReference type="ESTHER" id="9pezi-a0a165fsb2">
    <property type="family name" value="Fungal_carboxylesterase_lipase"/>
</dbReference>
<dbReference type="Gene3D" id="3.40.50.1820">
    <property type="entry name" value="alpha/beta hydrolase"/>
    <property type="match status" value="1"/>
</dbReference>
<dbReference type="PANTHER" id="PTHR43918">
    <property type="entry name" value="ACETYLCHOLINESTERASE"/>
    <property type="match status" value="1"/>
</dbReference>
<keyword evidence="3" id="KW-0732">Signal</keyword>
<evidence type="ECO:0000313" key="6">
    <source>
        <dbReference type="Proteomes" id="UP000076632"/>
    </source>
</evidence>
<name>A0A165FSB2_XYLHT</name>
<dbReference type="PANTHER" id="PTHR43918:SF4">
    <property type="entry name" value="CARBOXYLIC ESTER HYDROLASE"/>
    <property type="match status" value="1"/>
</dbReference>
<dbReference type="EMBL" id="KV407461">
    <property type="protein sequence ID" value="KZF21315.1"/>
    <property type="molecule type" value="Genomic_DNA"/>
</dbReference>
<dbReference type="Pfam" id="PF00135">
    <property type="entry name" value="COesterase"/>
    <property type="match status" value="1"/>
</dbReference>
<dbReference type="Proteomes" id="UP000076632">
    <property type="component" value="Unassembled WGS sequence"/>
</dbReference>
<protein>
    <recommendedName>
        <fullName evidence="3">Carboxylic ester hydrolase</fullName>
        <ecNumber evidence="3">3.1.1.-</ecNumber>
    </recommendedName>
</protein>
<dbReference type="SUPFAM" id="SSF53474">
    <property type="entry name" value="alpha/beta-Hydrolases"/>
    <property type="match status" value="1"/>
</dbReference>
<evidence type="ECO:0000256" key="3">
    <source>
        <dbReference type="RuleBase" id="RU361235"/>
    </source>
</evidence>
<evidence type="ECO:0000256" key="1">
    <source>
        <dbReference type="ARBA" id="ARBA00005964"/>
    </source>
</evidence>
<keyword evidence="6" id="KW-1185">Reference proteome</keyword>
<dbReference type="OrthoDB" id="6846267at2759"/>
<reference evidence="5 6" key="1">
    <citation type="journal article" date="2016" name="Fungal Biol.">
        <title>The genome of Xylona heveae provides a window into fungal endophytism.</title>
        <authorList>
            <person name="Gazis R."/>
            <person name="Kuo A."/>
            <person name="Riley R."/>
            <person name="LaButti K."/>
            <person name="Lipzen A."/>
            <person name="Lin J."/>
            <person name="Amirebrahimi M."/>
            <person name="Hesse C.N."/>
            <person name="Spatafora J.W."/>
            <person name="Henrissat B."/>
            <person name="Hainaut M."/>
            <person name="Grigoriev I.V."/>
            <person name="Hibbett D.S."/>
        </authorList>
    </citation>
    <scope>NUCLEOTIDE SEQUENCE [LARGE SCALE GENOMIC DNA]</scope>
    <source>
        <strain evidence="5 6">TC161</strain>
    </source>
</reference>
<keyword evidence="2 3" id="KW-0378">Hydrolase</keyword>
<feature type="domain" description="Carboxylesterase type B" evidence="4">
    <location>
        <begin position="59"/>
        <end position="557"/>
    </location>
</feature>
<dbReference type="InterPro" id="IPR002018">
    <property type="entry name" value="CarbesteraseB"/>
</dbReference>
<gene>
    <name evidence="5" type="ORF">L228DRAFT_262343</name>
</gene>
<organism evidence="5 6">
    <name type="scientific">Xylona heveae (strain CBS 132557 / TC161)</name>
    <dbReference type="NCBI Taxonomy" id="1328760"/>
    <lineage>
        <taxon>Eukaryota</taxon>
        <taxon>Fungi</taxon>
        <taxon>Dikarya</taxon>
        <taxon>Ascomycota</taxon>
        <taxon>Pezizomycotina</taxon>
        <taxon>Xylonomycetes</taxon>
        <taxon>Xylonales</taxon>
        <taxon>Xylonaceae</taxon>
        <taxon>Xylona</taxon>
    </lineage>
</organism>
<evidence type="ECO:0000256" key="2">
    <source>
        <dbReference type="ARBA" id="ARBA00022801"/>
    </source>
</evidence>
<dbReference type="InterPro" id="IPR050654">
    <property type="entry name" value="AChE-related_enzymes"/>
</dbReference>
<sequence>MLFRLFFMLLAVPFAATSELFPTEQQPIFDSVGKERLCDTEELCLIENDLQQVRLPGYGTFKGILAKKSLEGDELPSSIYAWLGIDYATQPVDDLRFNKVGPPNPFQGVRHADAYGVACIQDFDFITVAQGERCLKANFFRTPGHHKEKLPVLVWIHGGSFNYGSAEQFDAASFVASSKNPMVAVTFNYRLNSLGFLPSPLFKEDGLLNLGLQDQTLLLEFVQKYIARFGGDSQRVTIGGLSAGSHSTGFHYQHVREDGPPLLSQAIMQSGSPTSRGFPSLDYPSYQANYAQFLDGLGCIDAADVLSCLRNADVDLIRNVSSTMWRASLYNITWPFQPVRGGFLLEEAGSDHWDSDDFNHVPVLTSSVSNEGNLYAPLDLVTNEDFLHFLHNIVPGLTKEHLSKVQDLYPDPNTYPDSPFSDSPMSPQYKRIGAAYSDYAYICPVQETAVRVSSVDLPAWKVTFNTNNSFPTYMGVPHSADAPYSYDSPRTQYPEVSHWYHAYWASFVTTGDPNIARWPGTPEWPKYSPDERMQIQVTKKEVIVQKDINRAEACEFWRSIPKYLDR</sequence>
<dbReference type="InParanoid" id="A0A165FSB2"/>
<feature type="signal peptide" evidence="3">
    <location>
        <begin position="1"/>
        <end position="17"/>
    </location>
</feature>
<evidence type="ECO:0000259" key="4">
    <source>
        <dbReference type="Pfam" id="PF00135"/>
    </source>
</evidence>
<dbReference type="GeneID" id="28899545"/>
<dbReference type="OMA" id="QCEWWRD"/>